<proteinExistence type="predicted"/>
<evidence type="ECO:0000313" key="1">
    <source>
        <dbReference type="EMBL" id="MBX30163.1"/>
    </source>
</evidence>
<name>A0A2P2MIU0_RHIMU</name>
<protein>
    <submittedName>
        <fullName evidence="1">Uncharacterized protein</fullName>
    </submittedName>
</protein>
<dbReference type="AlphaFoldDB" id="A0A2P2MIU0"/>
<accession>A0A2P2MIU0</accession>
<sequence>MEYPASRSTADIGNLNVVTGSGKTGECEGETVVIAIPNQHLAKKVTLLYPLGSITGFSCLQ</sequence>
<organism evidence="1">
    <name type="scientific">Rhizophora mucronata</name>
    <name type="common">Asiatic mangrove</name>
    <dbReference type="NCBI Taxonomy" id="61149"/>
    <lineage>
        <taxon>Eukaryota</taxon>
        <taxon>Viridiplantae</taxon>
        <taxon>Streptophyta</taxon>
        <taxon>Embryophyta</taxon>
        <taxon>Tracheophyta</taxon>
        <taxon>Spermatophyta</taxon>
        <taxon>Magnoliopsida</taxon>
        <taxon>eudicotyledons</taxon>
        <taxon>Gunneridae</taxon>
        <taxon>Pentapetalae</taxon>
        <taxon>rosids</taxon>
        <taxon>fabids</taxon>
        <taxon>Malpighiales</taxon>
        <taxon>Rhizophoraceae</taxon>
        <taxon>Rhizophora</taxon>
    </lineage>
</organism>
<reference evidence="1" key="1">
    <citation type="submission" date="2018-02" db="EMBL/GenBank/DDBJ databases">
        <title>Rhizophora mucronata_Transcriptome.</title>
        <authorList>
            <person name="Meera S.P."/>
            <person name="Sreeshan A."/>
            <person name="Augustine A."/>
        </authorList>
    </citation>
    <scope>NUCLEOTIDE SEQUENCE</scope>
    <source>
        <tissue evidence="1">Leaf</tissue>
    </source>
</reference>
<dbReference type="EMBL" id="GGEC01049679">
    <property type="protein sequence ID" value="MBX30163.1"/>
    <property type="molecule type" value="Transcribed_RNA"/>
</dbReference>